<name>A0A4U0U1X5_9PEZI</name>
<feature type="region of interest" description="Disordered" evidence="1">
    <location>
        <begin position="234"/>
        <end position="264"/>
    </location>
</feature>
<reference evidence="4 5" key="1">
    <citation type="submission" date="2017-03" db="EMBL/GenBank/DDBJ databases">
        <title>Genomes of endolithic fungi from Antarctica.</title>
        <authorList>
            <person name="Coleine C."/>
            <person name="Masonjones S."/>
            <person name="Stajich J.E."/>
        </authorList>
    </citation>
    <scope>NUCLEOTIDE SEQUENCE [LARGE SCALE GENOMIC DNA]</scope>
    <source>
        <strain evidence="4 5">CCFEE 6315</strain>
    </source>
</reference>
<dbReference type="InterPro" id="IPR029058">
    <property type="entry name" value="AB_hydrolase_fold"/>
</dbReference>
<dbReference type="InterPro" id="IPR022742">
    <property type="entry name" value="Hydrolase_4"/>
</dbReference>
<evidence type="ECO:0000313" key="5">
    <source>
        <dbReference type="Proteomes" id="UP000308549"/>
    </source>
</evidence>
<gene>
    <name evidence="4" type="ORF">B0A50_03052</name>
</gene>
<proteinExistence type="predicted"/>
<evidence type="ECO:0000256" key="2">
    <source>
        <dbReference type="SAM" id="Phobius"/>
    </source>
</evidence>
<dbReference type="AlphaFoldDB" id="A0A4U0U1X5"/>
<keyword evidence="5" id="KW-1185">Reference proteome</keyword>
<dbReference type="OrthoDB" id="94039at2759"/>
<sequence>MSTKAFQIYEHTIPSSHIREYPRATAGDQEDVLQLAVKQYTPHEPLTGKTTVTVIGAHANGFPKELYEPLWDELYEALKAKGIAISNIFIADVAHQGASGVLNERKLGNDPSWMDHPRDLFLMVNHFRKEMKRPIIGIGHSMGGNNLVNLSLMHPRLFTTLIMMDPVIQRIPSREGNFGPAQASTKRRDRWPSRAAAEAGFKRSKFYQTWDPRVLDLWVKFGLRELPTHLYPSATPGSASASSPTADGAAATASATGNTEKEVTLATSKHHEVFSFLRPNFVTEEYPSPSTQPNPITHPDVDPAAAPNSPFYRPEPINTFHKLPNVRPSVYYIFGDQSFLSAPVLKADKLAQTGIGVGGSGGVKKGRVDHVTFEGVGHLIPMEVVGQTADACGSWLAPEIERWRSIEDAERHEWAAVPIEEKGKLRFFIELQAGGIGFAVAAVGEVLVILVMLLLLSSSVCVDRDLAHAVWVKVAIPAIAVY</sequence>
<feature type="transmembrane region" description="Helical" evidence="2">
    <location>
        <begin position="436"/>
        <end position="456"/>
    </location>
</feature>
<dbReference type="Proteomes" id="UP000308549">
    <property type="component" value="Unassembled WGS sequence"/>
</dbReference>
<evidence type="ECO:0000259" key="3">
    <source>
        <dbReference type="Pfam" id="PF12146"/>
    </source>
</evidence>
<feature type="region of interest" description="Disordered" evidence="1">
    <location>
        <begin position="173"/>
        <end position="194"/>
    </location>
</feature>
<dbReference type="Pfam" id="PF12146">
    <property type="entry name" value="Hydrolase_4"/>
    <property type="match status" value="1"/>
</dbReference>
<evidence type="ECO:0000256" key="1">
    <source>
        <dbReference type="SAM" id="MobiDB-lite"/>
    </source>
</evidence>
<feature type="domain" description="Serine aminopeptidase S33" evidence="3">
    <location>
        <begin position="72"/>
        <end position="171"/>
    </location>
</feature>
<dbReference type="EMBL" id="NAJL01000017">
    <property type="protein sequence ID" value="TKA28724.1"/>
    <property type="molecule type" value="Genomic_DNA"/>
</dbReference>
<dbReference type="Gene3D" id="3.40.50.1820">
    <property type="entry name" value="alpha/beta hydrolase"/>
    <property type="match status" value="1"/>
</dbReference>
<dbReference type="SUPFAM" id="SSF53474">
    <property type="entry name" value="alpha/beta-Hydrolases"/>
    <property type="match status" value="1"/>
</dbReference>
<keyword evidence="2" id="KW-0472">Membrane</keyword>
<keyword evidence="2" id="KW-0812">Transmembrane</keyword>
<feature type="compositionally biased region" description="Low complexity" evidence="1">
    <location>
        <begin position="234"/>
        <end position="257"/>
    </location>
</feature>
<keyword evidence="2" id="KW-1133">Transmembrane helix</keyword>
<dbReference type="ESTHER" id="9pezi-a0a4u0u1x5">
    <property type="family name" value="MpaH"/>
</dbReference>
<comment type="caution">
    <text evidence="4">The sequence shown here is derived from an EMBL/GenBank/DDBJ whole genome shotgun (WGS) entry which is preliminary data.</text>
</comment>
<organism evidence="4 5">
    <name type="scientific">Salinomyces thailandicus</name>
    <dbReference type="NCBI Taxonomy" id="706561"/>
    <lineage>
        <taxon>Eukaryota</taxon>
        <taxon>Fungi</taxon>
        <taxon>Dikarya</taxon>
        <taxon>Ascomycota</taxon>
        <taxon>Pezizomycotina</taxon>
        <taxon>Dothideomycetes</taxon>
        <taxon>Dothideomycetidae</taxon>
        <taxon>Mycosphaerellales</taxon>
        <taxon>Teratosphaeriaceae</taxon>
        <taxon>Salinomyces</taxon>
    </lineage>
</organism>
<evidence type="ECO:0000313" key="4">
    <source>
        <dbReference type="EMBL" id="TKA28724.1"/>
    </source>
</evidence>
<accession>A0A4U0U1X5</accession>
<protein>
    <recommendedName>
        <fullName evidence="3">Serine aminopeptidase S33 domain-containing protein</fullName>
    </recommendedName>
</protein>